<feature type="domain" description="AB hydrolase-1" evidence="1">
    <location>
        <begin position="24"/>
        <end position="138"/>
    </location>
</feature>
<dbReference type="Pfam" id="PF00561">
    <property type="entry name" value="Abhydrolase_1"/>
    <property type="match status" value="2"/>
</dbReference>
<evidence type="ECO:0000259" key="1">
    <source>
        <dbReference type="Pfam" id="PF00561"/>
    </source>
</evidence>
<reference evidence="2 3" key="1">
    <citation type="submission" date="2017-11" db="EMBL/GenBank/DDBJ databases">
        <title>Comparitive Functional Genomics of Dry Heat Resistant strains isolated from the Viking Spacecraft.</title>
        <authorList>
            <person name="Seuylemezian A."/>
            <person name="Cooper K."/>
            <person name="Vaishampayan P."/>
        </authorList>
    </citation>
    <scope>NUCLEOTIDE SEQUENCE [LARGE SCALE GENOMIC DNA]</scope>
    <source>
        <strain evidence="2 3">V1-29</strain>
    </source>
</reference>
<dbReference type="InterPro" id="IPR050266">
    <property type="entry name" value="AB_hydrolase_sf"/>
</dbReference>
<accession>A0A2N5M4U6</accession>
<dbReference type="GO" id="GO:0016020">
    <property type="term" value="C:membrane"/>
    <property type="evidence" value="ECO:0007669"/>
    <property type="project" value="TreeGrafter"/>
</dbReference>
<dbReference type="SUPFAM" id="SSF53474">
    <property type="entry name" value="alpha/beta-Hydrolases"/>
    <property type="match status" value="1"/>
</dbReference>
<sequence length="274" mass="31308">MKKKQTDINNKKVFYLDEGETENPAVLLLHGVPESCLVWKDIIPAIVGNGYRAVAPDLPGFGQSEPFDEPSTWERFSQFVSEFKNKLYLGQLHLVVHDWGGLIGLNWACDHQEEVLSMIVSNSTISDEYTWHKLAQLWRTPGVGEEVMKQMSDPAQFEAGTRKSIPGIEDTVMKDFYQAFRTSESSKVILDLYRSGNLDTVKIYQDKLSELKIPISIIWGENDPYVPMEFAWKLKKQSIPHAQVSIIQNAGHFIQIEVPQAVNQLVLQHFQQFR</sequence>
<dbReference type="Gene3D" id="3.40.50.1820">
    <property type="entry name" value="alpha/beta hydrolase"/>
    <property type="match status" value="1"/>
</dbReference>
<dbReference type="OrthoDB" id="9797695at2"/>
<dbReference type="PRINTS" id="PR00412">
    <property type="entry name" value="EPOXHYDRLASE"/>
</dbReference>
<dbReference type="GO" id="GO:0047372">
    <property type="term" value="F:monoacylglycerol lipase activity"/>
    <property type="evidence" value="ECO:0007669"/>
    <property type="project" value="TreeGrafter"/>
</dbReference>
<proteinExistence type="predicted"/>
<dbReference type="InterPro" id="IPR000639">
    <property type="entry name" value="Epox_hydrolase-like"/>
</dbReference>
<keyword evidence="3" id="KW-1185">Reference proteome</keyword>
<dbReference type="RefSeq" id="WP_101642916.1">
    <property type="nucleotide sequence ID" value="NZ_PGUY01000041.1"/>
</dbReference>
<evidence type="ECO:0000313" key="3">
    <source>
        <dbReference type="Proteomes" id="UP000234748"/>
    </source>
</evidence>
<dbReference type="PRINTS" id="PR00111">
    <property type="entry name" value="ABHYDROLASE"/>
</dbReference>
<dbReference type="EMBL" id="PGUY01000041">
    <property type="protein sequence ID" value="PLT29380.1"/>
    <property type="molecule type" value="Genomic_DNA"/>
</dbReference>
<dbReference type="PANTHER" id="PTHR43798:SF33">
    <property type="entry name" value="HYDROLASE, PUTATIVE (AFU_ORTHOLOGUE AFUA_2G14860)-RELATED"/>
    <property type="match status" value="1"/>
</dbReference>
<dbReference type="GO" id="GO:0046464">
    <property type="term" value="P:acylglycerol catabolic process"/>
    <property type="evidence" value="ECO:0007669"/>
    <property type="project" value="TreeGrafter"/>
</dbReference>
<dbReference type="Proteomes" id="UP000234748">
    <property type="component" value="Unassembled WGS sequence"/>
</dbReference>
<comment type="caution">
    <text evidence="2">The sequence shown here is derived from an EMBL/GenBank/DDBJ whole genome shotgun (WGS) entry which is preliminary data.</text>
</comment>
<name>A0A2N5M4U6_9BACI</name>
<organism evidence="2 3">
    <name type="scientific">Peribacillus deserti</name>
    <dbReference type="NCBI Taxonomy" id="673318"/>
    <lineage>
        <taxon>Bacteria</taxon>
        <taxon>Bacillati</taxon>
        <taxon>Bacillota</taxon>
        <taxon>Bacilli</taxon>
        <taxon>Bacillales</taxon>
        <taxon>Bacillaceae</taxon>
        <taxon>Peribacillus</taxon>
    </lineage>
</organism>
<feature type="domain" description="AB hydrolase-1" evidence="1">
    <location>
        <begin position="194"/>
        <end position="257"/>
    </location>
</feature>
<dbReference type="InterPro" id="IPR000073">
    <property type="entry name" value="AB_hydrolase_1"/>
</dbReference>
<dbReference type="InterPro" id="IPR029058">
    <property type="entry name" value="AB_hydrolase_fold"/>
</dbReference>
<gene>
    <name evidence="2" type="ORF">CUU66_13215</name>
</gene>
<dbReference type="PANTHER" id="PTHR43798">
    <property type="entry name" value="MONOACYLGLYCEROL LIPASE"/>
    <property type="match status" value="1"/>
</dbReference>
<dbReference type="AlphaFoldDB" id="A0A2N5M4U6"/>
<protein>
    <recommendedName>
        <fullName evidence="1">AB hydrolase-1 domain-containing protein</fullName>
    </recommendedName>
</protein>
<evidence type="ECO:0000313" key="2">
    <source>
        <dbReference type="EMBL" id="PLT29380.1"/>
    </source>
</evidence>